<dbReference type="EMBL" id="SPQT01000078">
    <property type="protein sequence ID" value="TFV36130.1"/>
    <property type="molecule type" value="Genomic_DNA"/>
</dbReference>
<keyword evidence="5" id="KW-1185">Reference proteome</keyword>
<comment type="caution">
    <text evidence="4">The sequence shown here is derived from an EMBL/GenBank/DDBJ whole genome shotgun (WGS) entry which is preliminary data.</text>
</comment>
<protein>
    <submittedName>
        <fullName evidence="4">Phosphoglycerate dehydrogenase</fullName>
    </submittedName>
</protein>
<accession>A0A4Y9KXT6</accession>
<evidence type="ECO:0000256" key="2">
    <source>
        <dbReference type="ARBA" id="ARBA00023027"/>
    </source>
</evidence>
<dbReference type="InterPro" id="IPR036291">
    <property type="entry name" value="NAD(P)-bd_dom_sf"/>
</dbReference>
<dbReference type="Pfam" id="PF02826">
    <property type="entry name" value="2-Hacid_dh_C"/>
    <property type="match status" value="1"/>
</dbReference>
<dbReference type="Proteomes" id="UP000297966">
    <property type="component" value="Unassembled WGS sequence"/>
</dbReference>
<keyword evidence="1" id="KW-0560">Oxidoreductase</keyword>
<dbReference type="PANTHER" id="PTHR43333:SF1">
    <property type="entry name" value="D-ISOMER SPECIFIC 2-HYDROXYACID DEHYDROGENASE NAD-BINDING DOMAIN-CONTAINING PROTEIN"/>
    <property type="match status" value="1"/>
</dbReference>
<dbReference type="GO" id="GO:0016616">
    <property type="term" value="F:oxidoreductase activity, acting on the CH-OH group of donors, NAD or NADP as acceptor"/>
    <property type="evidence" value="ECO:0007669"/>
    <property type="project" value="InterPro"/>
</dbReference>
<name>A0A4Y9KXT6_9BRAD</name>
<dbReference type="InterPro" id="IPR006140">
    <property type="entry name" value="D-isomer_DH_NAD-bd"/>
</dbReference>
<proteinExistence type="predicted"/>
<evidence type="ECO:0000256" key="1">
    <source>
        <dbReference type="ARBA" id="ARBA00023002"/>
    </source>
</evidence>
<evidence type="ECO:0000259" key="3">
    <source>
        <dbReference type="Pfam" id="PF02826"/>
    </source>
</evidence>
<dbReference type="AlphaFoldDB" id="A0A4Y9KXT6"/>
<reference evidence="4 5" key="1">
    <citation type="submission" date="2019-03" db="EMBL/GenBank/DDBJ databases">
        <title>Bradyrhizobium diversity isolated from nodules of Chamaecrista fasciculata.</title>
        <authorList>
            <person name="Klepa M.S."/>
            <person name="Urquiaga M.O."/>
            <person name="Hungria M."/>
            <person name="Delamuta J.R."/>
        </authorList>
    </citation>
    <scope>NUCLEOTIDE SEQUENCE [LARGE SCALE GENOMIC DNA]</scope>
    <source>
        <strain evidence="4 5">CNPSo 3448</strain>
    </source>
</reference>
<dbReference type="PANTHER" id="PTHR43333">
    <property type="entry name" value="2-HACID_DH_C DOMAIN-CONTAINING PROTEIN"/>
    <property type="match status" value="1"/>
</dbReference>
<gene>
    <name evidence="4" type="ORF">E4K65_45925</name>
</gene>
<dbReference type="SUPFAM" id="SSF51735">
    <property type="entry name" value="NAD(P)-binding Rossmann-fold domains"/>
    <property type="match status" value="1"/>
</dbReference>
<feature type="domain" description="D-isomer specific 2-hydroxyacid dehydrogenase NAD-binding" evidence="3">
    <location>
        <begin position="116"/>
        <end position="277"/>
    </location>
</feature>
<dbReference type="GO" id="GO:0051287">
    <property type="term" value="F:NAD binding"/>
    <property type="evidence" value="ECO:0007669"/>
    <property type="project" value="InterPro"/>
</dbReference>
<keyword evidence="2" id="KW-0520">NAD</keyword>
<sequence>MKVLCLWYANEQEIDLIKRGLPPGTQVVAPKGDYLSRFDCAYADVAKLAVDADAMIGLSVPEGLLEISEKLKIFCWMHSGVDDLRQFGALNHFKQRGIKLANIRGSNGNAVAEHAMMFVLALAKKTLQKHQASLERDRLLPLYGDEYRSTMLDGRTMAIIGLGNIGGRIAKHAKGFDMRVLGIRRNKDKPAAYVDSMHGMDELHSVLGQSDFVVLAAPSTRETYQFFGKAELEAMKRSAYLVCISRGMLVQEKPLYEALTSGRLRGYAADVWGQYPYGRFFPVHWGSRLQIHRLPNVLGSYDQAANADDVLQRNIEWGTQSLADFANGRPITREVSLDLGY</sequence>
<dbReference type="Gene3D" id="3.40.50.720">
    <property type="entry name" value="NAD(P)-binding Rossmann-like Domain"/>
    <property type="match status" value="2"/>
</dbReference>
<dbReference type="SUPFAM" id="SSF52283">
    <property type="entry name" value="Formate/glycerate dehydrogenase catalytic domain-like"/>
    <property type="match status" value="1"/>
</dbReference>
<dbReference type="OrthoDB" id="9793626at2"/>
<dbReference type="RefSeq" id="WP_135179671.1">
    <property type="nucleotide sequence ID" value="NZ_SPQT01000078.1"/>
</dbReference>
<evidence type="ECO:0000313" key="5">
    <source>
        <dbReference type="Proteomes" id="UP000297966"/>
    </source>
</evidence>
<organism evidence="4 5">
    <name type="scientific">Bradyrhizobium niftali</name>
    <dbReference type="NCBI Taxonomy" id="2560055"/>
    <lineage>
        <taxon>Bacteria</taxon>
        <taxon>Pseudomonadati</taxon>
        <taxon>Pseudomonadota</taxon>
        <taxon>Alphaproteobacteria</taxon>
        <taxon>Hyphomicrobiales</taxon>
        <taxon>Nitrobacteraceae</taxon>
        <taxon>Bradyrhizobium</taxon>
    </lineage>
</organism>
<evidence type="ECO:0000313" key="4">
    <source>
        <dbReference type="EMBL" id="TFV36130.1"/>
    </source>
</evidence>